<dbReference type="GO" id="GO:0005874">
    <property type="term" value="C:microtubule"/>
    <property type="evidence" value="ECO:0007669"/>
    <property type="project" value="UniProtKB-KW"/>
</dbReference>
<dbReference type="PANTHER" id="PTHR11588">
    <property type="entry name" value="TUBULIN"/>
    <property type="match status" value="1"/>
</dbReference>
<evidence type="ECO:0000313" key="13">
    <source>
        <dbReference type="EMBL" id="TVY82336.1"/>
    </source>
</evidence>
<feature type="domain" description="Tubulin/FtsZ GTPase" evidence="11">
    <location>
        <begin position="48"/>
        <end position="247"/>
    </location>
</feature>
<dbReference type="InterPro" id="IPR023123">
    <property type="entry name" value="Tubulin_C"/>
</dbReference>
<evidence type="ECO:0000256" key="6">
    <source>
        <dbReference type="ARBA" id="ARBA00022741"/>
    </source>
</evidence>
<dbReference type="GO" id="GO:0000930">
    <property type="term" value="C:gamma-tubulin complex"/>
    <property type="evidence" value="ECO:0007669"/>
    <property type="project" value="InterPro"/>
</dbReference>
<dbReference type="GO" id="GO:0031122">
    <property type="term" value="P:cytoplasmic microtubule organization"/>
    <property type="evidence" value="ECO:0007669"/>
    <property type="project" value="InterPro"/>
</dbReference>
<dbReference type="PRINTS" id="PR01161">
    <property type="entry name" value="TUBULIN"/>
</dbReference>
<dbReference type="InterPro" id="IPR017975">
    <property type="entry name" value="Tubulin_CS"/>
</dbReference>
<dbReference type="SUPFAM" id="SSF55307">
    <property type="entry name" value="Tubulin C-terminal domain-like"/>
    <property type="match status" value="1"/>
</dbReference>
<feature type="region of interest" description="Disordered" evidence="10">
    <location>
        <begin position="519"/>
        <end position="593"/>
    </location>
</feature>
<feature type="compositionally biased region" description="Basic and acidic residues" evidence="10">
    <location>
        <begin position="579"/>
        <end position="593"/>
    </location>
</feature>
<gene>
    <name evidence="13" type="primary">tbg</name>
    <name evidence="13" type="ORF">LSUE1_G002495</name>
</gene>
<dbReference type="InterPro" id="IPR000217">
    <property type="entry name" value="Tubulin"/>
</dbReference>
<dbReference type="Gene3D" id="1.10.287.600">
    <property type="entry name" value="Helix hairpin bin"/>
    <property type="match status" value="1"/>
</dbReference>
<dbReference type="InterPro" id="IPR018316">
    <property type="entry name" value="Tubulin/FtsZ_2-layer-sand-dom"/>
</dbReference>
<comment type="subcellular location">
    <subcellularLocation>
        <location evidence="1">Cytoplasm</location>
        <location evidence="1">Cytoskeleton</location>
        <location evidence="1">Microtubule organizing center</location>
        <location evidence="1">Spindle pole body</location>
    </subcellularLocation>
</comment>
<dbReference type="FunFam" id="3.40.50.1440:FF:000012">
    <property type="entry name" value="Tubulin gamma chain"/>
    <property type="match status" value="1"/>
</dbReference>
<dbReference type="FunFam" id="1.10.287.600:FF:000004">
    <property type="entry name" value="Tubulin gamma chain"/>
    <property type="match status" value="1"/>
</dbReference>
<dbReference type="InterPro" id="IPR037103">
    <property type="entry name" value="Tubulin/FtsZ-like_C"/>
</dbReference>
<dbReference type="Pfam" id="PF03953">
    <property type="entry name" value="Tubulin_C"/>
    <property type="match status" value="1"/>
</dbReference>
<keyword evidence="4" id="KW-0963">Cytoplasm</keyword>
<dbReference type="Gene3D" id="3.40.50.1440">
    <property type="entry name" value="Tubulin/FtsZ, GTPase domain"/>
    <property type="match status" value="1"/>
</dbReference>
<dbReference type="Gene3D" id="3.30.1330.20">
    <property type="entry name" value="Tubulin/FtsZ, C-terminal domain"/>
    <property type="match status" value="1"/>
</dbReference>
<dbReference type="OrthoDB" id="10249382at2759"/>
<evidence type="ECO:0000256" key="10">
    <source>
        <dbReference type="SAM" id="MobiDB-lite"/>
    </source>
</evidence>
<evidence type="ECO:0000256" key="2">
    <source>
        <dbReference type="ARBA" id="ARBA00009636"/>
    </source>
</evidence>
<accession>A0A8T9CAI9</accession>
<dbReference type="SUPFAM" id="SSF52490">
    <property type="entry name" value="Tubulin nucleotide-binding domain-like"/>
    <property type="match status" value="1"/>
</dbReference>
<evidence type="ECO:0000256" key="8">
    <source>
        <dbReference type="ARBA" id="ARBA00023212"/>
    </source>
</evidence>
<evidence type="ECO:0000313" key="14">
    <source>
        <dbReference type="Proteomes" id="UP000469558"/>
    </source>
</evidence>
<dbReference type="GO" id="GO:0005525">
    <property type="term" value="F:GTP binding"/>
    <property type="evidence" value="ECO:0007669"/>
    <property type="project" value="UniProtKB-KW"/>
</dbReference>
<keyword evidence="6" id="KW-0547">Nucleotide-binding</keyword>
<dbReference type="PRINTS" id="PR01164">
    <property type="entry name" value="GAMMATUBULIN"/>
</dbReference>
<name>A0A8T9CAI9_9HELO</name>
<reference evidence="13 14" key="1">
    <citation type="submission" date="2018-05" db="EMBL/GenBank/DDBJ databases">
        <title>Genome sequencing and assembly of the regulated plant pathogen Lachnellula willkommii and related sister species for the development of diagnostic species identification markers.</title>
        <authorList>
            <person name="Giroux E."/>
            <person name="Bilodeau G."/>
        </authorList>
    </citation>
    <scope>NUCLEOTIDE SEQUENCE [LARGE SCALE GENOMIC DNA]</scope>
    <source>
        <strain evidence="13 14">CBS 268.59</strain>
    </source>
</reference>
<dbReference type="AlphaFoldDB" id="A0A8T9CAI9"/>
<dbReference type="Proteomes" id="UP000469558">
    <property type="component" value="Unassembled WGS sequence"/>
</dbReference>
<keyword evidence="7" id="KW-0342">GTP-binding</keyword>
<feature type="compositionally biased region" description="Basic and acidic residues" evidence="10">
    <location>
        <begin position="543"/>
        <end position="569"/>
    </location>
</feature>
<evidence type="ECO:0000256" key="9">
    <source>
        <dbReference type="ARBA" id="ARBA00033229"/>
    </source>
</evidence>
<evidence type="ECO:0000256" key="3">
    <source>
        <dbReference type="ARBA" id="ARBA00018848"/>
    </source>
</evidence>
<dbReference type="SMART" id="SM00864">
    <property type="entry name" value="Tubulin"/>
    <property type="match status" value="1"/>
</dbReference>
<dbReference type="FunFam" id="3.30.1330.20:FF:000003">
    <property type="entry name" value="Tubulin gamma chain"/>
    <property type="match status" value="1"/>
</dbReference>
<evidence type="ECO:0000256" key="5">
    <source>
        <dbReference type="ARBA" id="ARBA00022701"/>
    </source>
</evidence>
<comment type="similarity">
    <text evidence="2">Belongs to the tubulin family.</text>
</comment>
<keyword evidence="14" id="KW-1185">Reference proteome</keyword>
<keyword evidence="5" id="KW-0493">Microtubule</keyword>
<evidence type="ECO:0000259" key="11">
    <source>
        <dbReference type="SMART" id="SM00864"/>
    </source>
</evidence>
<protein>
    <recommendedName>
        <fullName evidence="3">Tubulin gamma chain</fullName>
    </recommendedName>
    <alternativeName>
        <fullName evidence="9">Gamma-tubulin</fullName>
    </alternativeName>
</protein>
<dbReference type="InterPro" id="IPR002454">
    <property type="entry name" value="Gamma_tubulin"/>
</dbReference>
<sequence length="593" mass="65795">MPREIITVQAGQCGNSIGSQFWQQLCQEHGISQDGNLEEFATEGGDRKDVFFYQSDDTRYIPRAILIDLEPRVLNGIQTGPYKNIYNPENFFVGKNGVGAANNWGDGYQTGETVHEEIMEMIDREADGSDSLEGFMMLHSIAGGTGSGLGSFLLERLNDRFPKKIIQTYSVFPDTTNSGDVVVHPYNSLLSMRRLTQNADSVVVLDNGALSRIAADRLHVQEPSFQQTNQLVSTVMSASTTTLRYPGYMHNDLVSIVASLIPTPRCHFLMTSYTPFTGDNVEQAKTVRKTTVLDVMRRLLQPKNRMVSTIPGKKSCYISILNVIQGDVDPTDVHKSLLRIRERRLATFIPWGPASIQVALTKKSPYIPMNHRVSGLMLANHTSIATLFKRIVRQYDGMRKRNAFMEGYKKTAPFADNLNEFDEAKEVVTDLIAEYEAAENADYLNPDSGDKAAGEAGDKRKLRQKLQLTSNFLYLLHLFRSQHHHPHTSTQSSSNPYTTVKMPEKSKADIIAERQANLPLPEDPPVASDWNSADARTVNVTATERHDELPAGDDSKEPATKGSGVREEGGADLSNVGRQGKEGLDGLPKDATK</sequence>
<feature type="domain" description="Tubulin/FtsZ 2-layer sandwich" evidence="12">
    <location>
        <begin position="249"/>
        <end position="393"/>
    </location>
</feature>
<dbReference type="SMART" id="SM00865">
    <property type="entry name" value="Tubulin_C"/>
    <property type="match status" value="1"/>
</dbReference>
<dbReference type="GO" id="GO:0007020">
    <property type="term" value="P:microtubule nucleation"/>
    <property type="evidence" value="ECO:0007669"/>
    <property type="project" value="InterPro"/>
</dbReference>
<dbReference type="PROSITE" id="PS00227">
    <property type="entry name" value="TUBULIN"/>
    <property type="match status" value="1"/>
</dbReference>
<dbReference type="InterPro" id="IPR003008">
    <property type="entry name" value="Tubulin_FtsZ_GTPase"/>
</dbReference>
<organism evidence="13 14">
    <name type="scientific">Lachnellula suecica</name>
    <dbReference type="NCBI Taxonomy" id="602035"/>
    <lineage>
        <taxon>Eukaryota</taxon>
        <taxon>Fungi</taxon>
        <taxon>Dikarya</taxon>
        <taxon>Ascomycota</taxon>
        <taxon>Pezizomycotina</taxon>
        <taxon>Leotiomycetes</taxon>
        <taxon>Helotiales</taxon>
        <taxon>Lachnaceae</taxon>
        <taxon>Lachnellula</taxon>
    </lineage>
</organism>
<proteinExistence type="inferred from homology"/>
<evidence type="ECO:0000259" key="12">
    <source>
        <dbReference type="SMART" id="SM00865"/>
    </source>
</evidence>
<evidence type="ECO:0000256" key="7">
    <source>
        <dbReference type="ARBA" id="ARBA00023134"/>
    </source>
</evidence>
<dbReference type="Pfam" id="PF00091">
    <property type="entry name" value="Tubulin"/>
    <property type="match status" value="1"/>
</dbReference>
<comment type="caution">
    <text evidence="13">The sequence shown here is derived from an EMBL/GenBank/DDBJ whole genome shotgun (WGS) entry which is preliminary data.</text>
</comment>
<evidence type="ECO:0000256" key="4">
    <source>
        <dbReference type="ARBA" id="ARBA00022490"/>
    </source>
</evidence>
<keyword evidence="8" id="KW-0206">Cytoskeleton</keyword>
<dbReference type="InterPro" id="IPR036525">
    <property type="entry name" value="Tubulin/FtsZ_GTPase_sf"/>
</dbReference>
<dbReference type="InterPro" id="IPR008280">
    <property type="entry name" value="Tub_FtsZ_C"/>
</dbReference>
<dbReference type="EMBL" id="QGMK01000334">
    <property type="protein sequence ID" value="TVY82336.1"/>
    <property type="molecule type" value="Genomic_DNA"/>
</dbReference>
<dbReference type="CDD" id="cd02188">
    <property type="entry name" value="gamma_tubulin"/>
    <property type="match status" value="1"/>
</dbReference>
<dbReference type="GO" id="GO:0005816">
    <property type="term" value="C:spindle pole body"/>
    <property type="evidence" value="ECO:0007669"/>
    <property type="project" value="UniProtKB-SubCell"/>
</dbReference>
<evidence type="ECO:0000256" key="1">
    <source>
        <dbReference type="ARBA" id="ARBA00004317"/>
    </source>
</evidence>
<dbReference type="GO" id="GO:0000278">
    <property type="term" value="P:mitotic cell cycle"/>
    <property type="evidence" value="ECO:0007669"/>
    <property type="project" value="UniProtKB-ARBA"/>
</dbReference>